<dbReference type="CDD" id="cd02846">
    <property type="entry name" value="PAZ_argonaute_like"/>
    <property type="match status" value="1"/>
</dbReference>
<dbReference type="InterPro" id="IPR036085">
    <property type="entry name" value="PAZ_dom_sf"/>
</dbReference>
<dbReference type="Pfam" id="PF02170">
    <property type="entry name" value="PAZ"/>
    <property type="match status" value="1"/>
</dbReference>
<name>A0A165HM46_EXIGL</name>
<dbReference type="Gene3D" id="3.40.50.2300">
    <property type="match status" value="1"/>
</dbReference>
<evidence type="ECO:0000313" key="3">
    <source>
        <dbReference type="EMBL" id="KZV92174.1"/>
    </source>
</evidence>
<dbReference type="Pfam" id="PF08699">
    <property type="entry name" value="ArgoL1"/>
    <property type="match status" value="1"/>
</dbReference>
<dbReference type="Proteomes" id="UP000077266">
    <property type="component" value="Unassembled WGS sequence"/>
</dbReference>
<feature type="domain" description="Piwi" evidence="2">
    <location>
        <begin position="544"/>
        <end position="879"/>
    </location>
</feature>
<sequence length="923" mass="103123">MAFQAAAATATPTQQALHRQALAGGFAVRPGYGTVGRRFNAIANNYAITTLPEDPFHHYDAEIVSASGRPVPKRIYKLIVVNMMTASPGTFIRRGIYDGNRNLWFSYALPPNASVFPANADDEQGQQGQPARYMVKLRHVAVVDLRVLTGVILSGFAGQTKAERMHNFRDMASAVMVLNAAFQMVGRELYKDNTNRKSIVYHKPRRELDSGVSWLEMWVGHYQSVRPSMDRLTVNIDTTYGMMYRGGNLLELVLQYLNVRNVRNFTSRDMGSVHQLERFLKGLLVIVRRNDTNRTKAKRVVKIIPEGARYGFDDSNGDRATVASYFQRVYGTTIRFPDIFCVAVGNKDNVVPLELCEVLPGQIYRGYLPPAATSKAVQQGKQGPAARMSAIEQAHKDLKYESSDFIRGVGMTVADRPLRLQGLLKAAPAIYFYGDERVEATRNSSFTLPGRVFFSPSRVPGWAVIYYIDSNEPPNNIVQRFASDIRERMRRLGMKGPVPPNHPPNVPIPDVPIPNPHISQVSRGCNIHEHMRNVCRQMGMLPELVIGIMSHPSDADQIALKRFGDIEAGIATQVIRKDKIVGGAADDYLHNVLAKVNLKLGGINWVLQRERFPWYNASTKKLVNAMIIGADVSHPPPMNTTSPSICGVVATMHPTLMKYVARSSIQMGGARRETIDGLADLLTPIFWLYRKNSGPKDPIPSGLPPQERRDLLMKCWPLILVYYRDGVGETQLAEVTAKELAAIHAAMKAAHAQWKEEEAPMPKVTFVVVSKRHHQRFFPDDRNAADNKGNCLPGSVFDEGIAHPVLFDFYLQSQAPIIGTARPAHYVVTYNDNPFDCDSLEQLSYDLCYTYQRATRSVSIPAPTYYADLVCRRAKFMFPQGHDIDGNSIASVSTGDSPDVLLNLHQRHFGPVHPNVMNKMYFV</sequence>
<evidence type="ECO:0000259" key="1">
    <source>
        <dbReference type="PROSITE" id="PS50821"/>
    </source>
</evidence>
<proteinExistence type="predicted"/>
<dbReference type="SUPFAM" id="SSF53098">
    <property type="entry name" value="Ribonuclease H-like"/>
    <property type="match status" value="1"/>
</dbReference>
<organism evidence="3 4">
    <name type="scientific">Exidia glandulosa HHB12029</name>
    <dbReference type="NCBI Taxonomy" id="1314781"/>
    <lineage>
        <taxon>Eukaryota</taxon>
        <taxon>Fungi</taxon>
        <taxon>Dikarya</taxon>
        <taxon>Basidiomycota</taxon>
        <taxon>Agaricomycotina</taxon>
        <taxon>Agaricomycetes</taxon>
        <taxon>Auriculariales</taxon>
        <taxon>Exidiaceae</taxon>
        <taxon>Exidia</taxon>
    </lineage>
</organism>
<dbReference type="InParanoid" id="A0A165HM46"/>
<gene>
    <name evidence="3" type="ORF">EXIGLDRAFT_647575</name>
</gene>
<dbReference type="SMART" id="SM00950">
    <property type="entry name" value="Piwi"/>
    <property type="match status" value="1"/>
</dbReference>
<dbReference type="InterPro" id="IPR012337">
    <property type="entry name" value="RNaseH-like_sf"/>
</dbReference>
<keyword evidence="4" id="KW-1185">Reference proteome</keyword>
<dbReference type="PROSITE" id="PS50821">
    <property type="entry name" value="PAZ"/>
    <property type="match status" value="1"/>
</dbReference>
<dbReference type="SMART" id="SM01163">
    <property type="entry name" value="DUF1785"/>
    <property type="match status" value="1"/>
</dbReference>
<dbReference type="PANTHER" id="PTHR22891">
    <property type="entry name" value="EUKARYOTIC TRANSLATION INITIATION FACTOR 2C"/>
    <property type="match status" value="1"/>
</dbReference>
<dbReference type="InterPro" id="IPR003100">
    <property type="entry name" value="PAZ_dom"/>
</dbReference>
<dbReference type="PROSITE" id="PS50822">
    <property type="entry name" value="PIWI"/>
    <property type="match status" value="1"/>
</dbReference>
<evidence type="ECO:0000259" key="2">
    <source>
        <dbReference type="PROSITE" id="PS50822"/>
    </source>
</evidence>
<dbReference type="STRING" id="1314781.A0A165HM46"/>
<dbReference type="SUPFAM" id="SSF101690">
    <property type="entry name" value="PAZ domain"/>
    <property type="match status" value="1"/>
</dbReference>
<dbReference type="Pfam" id="PF02171">
    <property type="entry name" value="Piwi"/>
    <property type="match status" value="2"/>
</dbReference>
<dbReference type="GO" id="GO:0003723">
    <property type="term" value="F:RNA binding"/>
    <property type="evidence" value="ECO:0007669"/>
    <property type="project" value="InterPro"/>
</dbReference>
<accession>A0A165HM46</accession>
<feature type="domain" description="PAZ" evidence="1">
    <location>
        <begin position="248"/>
        <end position="360"/>
    </location>
</feature>
<dbReference type="Pfam" id="PF16486">
    <property type="entry name" value="ArgoN"/>
    <property type="match status" value="1"/>
</dbReference>
<evidence type="ECO:0000313" key="4">
    <source>
        <dbReference type="Proteomes" id="UP000077266"/>
    </source>
</evidence>
<dbReference type="InterPro" id="IPR014811">
    <property type="entry name" value="ArgoL1"/>
</dbReference>
<dbReference type="EMBL" id="KV426013">
    <property type="protein sequence ID" value="KZV92174.1"/>
    <property type="molecule type" value="Genomic_DNA"/>
</dbReference>
<dbReference type="OrthoDB" id="3252410at2759"/>
<reference evidence="3 4" key="1">
    <citation type="journal article" date="2016" name="Mol. Biol. Evol.">
        <title>Comparative Genomics of Early-Diverging Mushroom-Forming Fungi Provides Insights into the Origins of Lignocellulose Decay Capabilities.</title>
        <authorList>
            <person name="Nagy L.G."/>
            <person name="Riley R."/>
            <person name="Tritt A."/>
            <person name="Adam C."/>
            <person name="Daum C."/>
            <person name="Floudas D."/>
            <person name="Sun H."/>
            <person name="Yadav J.S."/>
            <person name="Pangilinan J."/>
            <person name="Larsson K.H."/>
            <person name="Matsuura K."/>
            <person name="Barry K."/>
            <person name="Labutti K."/>
            <person name="Kuo R."/>
            <person name="Ohm R.A."/>
            <person name="Bhattacharya S.S."/>
            <person name="Shirouzu T."/>
            <person name="Yoshinaga Y."/>
            <person name="Martin F.M."/>
            <person name="Grigoriev I.V."/>
            <person name="Hibbett D.S."/>
        </authorList>
    </citation>
    <scope>NUCLEOTIDE SEQUENCE [LARGE SCALE GENOMIC DNA]</scope>
    <source>
        <strain evidence="3 4">HHB12029</strain>
    </source>
</reference>
<dbReference type="Gene3D" id="2.170.260.10">
    <property type="entry name" value="paz domain"/>
    <property type="match status" value="1"/>
</dbReference>
<dbReference type="InterPro" id="IPR032474">
    <property type="entry name" value="Argonaute_N"/>
</dbReference>
<dbReference type="Gene3D" id="3.30.420.10">
    <property type="entry name" value="Ribonuclease H-like superfamily/Ribonuclease H"/>
    <property type="match status" value="1"/>
</dbReference>
<protein>
    <submittedName>
        <fullName evidence="3">Piwi-domain-containing protein</fullName>
    </submittedName>
</protein>
<dbReference type="AlphaFoldDB" id="A0A165HM46"/>
<dbReference type="InterPro" id="IPR036397">
    <property type="entry name" value="RNaseH_sf"/>
</dbReference>
<dbReference type="InterPro" id="IPR003165">
    <property type="entry name" value="Piwi"/>
</dbReference>